<evidence type="ECO:0000313" key="2">
    <source>
        <dbReference type="Proteomes" id="UP000032142"/>
    </source>
</evidence>
<keyword evidence="2" id="KW-1185">Reference proteome</keyword>
<dbReference type="AlphaFoldDB" id="A0A0B0NFK4"/>
<evidence type="ECO:0000313" key="1">
    <source>
        <dbReference type="EMBL" id="KHG13298.1"/>
    </source>
</evidence>
<name>A0A0B0NFK4_GOSAR</name>
<organism evidence="1 2">
    <name type="scientific">Gossypium arboreum</name>
    <name type="common">Tree cotton</name>
    <name type="synonym">Gossypium nanking</name>
    <dbReference type="NCBI Taxonomy" id="29729"/>
    <lineage>
        <taxon>Eukaryota</taxon>
        <taxon>Viridiplantae</taxon>
        <taxon>Streptophyta</taxon>
        <taxon>Embryophyta</taxon>
        <taxon>Tracheophyta</taxon>
        <taxon>Spermatophyta</taxon>
        <taxon>Magnoliopsida</taxon>
        <taxon>eudicotyledons</taxon>
        <taxon>Gunneridae</taxon>
        <taxon>Pentapetalae</taxon>
        <taxon>rosids</taxon>
        <taxon>malvids</taxon>
        <taxon>Malvales</taxon>
        <taxon>Malvaceae</taxon>
        <taxon>Malvoideae</taxon>
        <taxon>Gossypium</taxon>
    </lineage>
</organism>
<protein>
    <submittedName>
        <fullName evidence="1">Uncharacterized protein</fullName>
    </submittedName>
</protein>
<proteinExistence type="predicted"/>
<reference evidence="2" key="1">
    <citation type="submission" date="2014-09" db="EMBL/GenBank/DDBJ databases">
        <authorList>
            <person name="Mudge J."/>
            <person name="Ramaraj T."/>
            <person name="Lindquist I.E."/>
            <person name="Bharti A.K."/>
            <person name="Sundararajan A."/>
            <person name="Cameron C.T."/>
            <person name="Woodward J.E."/>
            <person name="May G.D."/>
            <person name="Brubaker C."/>
            <person name="Broadhvest J."/>
            <person name="Wilkins T.A."/>
        </authorList>
    </citation>
    <scope>NUCLEOTIDE SEQUENCE</scope>
    <source>
        <strain evidence="2">cv. AKA8401</strain>
    </source>
</reference>
<gene>
    <name evidence="1" type="ORF">F383_03280</name>
</gene>
<sequence length="55" mass="6220">MCHISINGPTHTGCQSRCSYTVLFTQTVKYLQHMFVYSATGRMFRPVSGSHNIKP</sequence>
<accession>A0A0B0NFK4</accession>
<dbReference type="EMBL" id="KN399283">
    <property type="protein sequence ID" value="KHG13298.1"/>
    <property type="molecule type" value="Genomic_DNA"/>
</dbReference>
<dbReference type="Proteomes" id="UP000032142">
    <property type="component" value="Unassembled WGS sequence"/>
</dbReference>